<gene>
    <name evidence="1" type="ORF">BJ508DRAFT_312035</name>
</gene>
<reference evidence="1 2" key="1">
    <citation type="journal article" date="2018" name="Nat. Ecol. Evol.">
        <title>Pezizomycetes genomes reveal the molecular basis of ectomycorrhizal truffle lifestyle.</title>
        <authorList>
            <person name="Murat C."/>
            <person name="Payen T."/>
            <person name="Noel B."/>
            <person name="Kuo A."/>
            <person name="Morin E."/>
            <person name="Chen J."/>
            <person name="Kohler A."/>
            <person name="Krizsan K."/>
            <person name="Balestrini R."/>
            <person name="Da Silva C."/>
            <person name="Montanini B."/>
            <person name="Hainaut M."/>
            <person name="Levati E."/>
            <person name="Barry K.W."/>
            <person name="Belfiori B."/>
            <person name="Cichocki N."/>
            <person name="Clum A."/>
            <person name="Dockter R.B."/>
            <person name="Fauchery L."/>
            <person name="Guy J."/>
            <person name="Iotti M."/>
            <person name="Le Tacon F."/>
            <person name="Lindquist E.A."/>
            <person name="Lipzen A."/>
            <person name="Malagnac F."/>
            <person name="Mello A."/>
            <person name="Molinier V."/>
            <person name="Miyauchi S."/>
            <person name="Poulain J."/>
            <person name="Riccioni C."/>
            <person name="Rubini A."/>
            <person name="Sitrit Y."/>
            <person name="Splivallo R."/>
            <person name="Traeger S."/>
            <person name="Wang M."/>
            <person name="Zifcakova L."/>
            <person name="Wipf D."/>
            <person name="Zambonelli A."/>
            <person name="Paolocci F."/>
            <person name="Nowrousian M."/>
            <person name="Ottonello S."/>
            <person name="Baldrian P."/>
            <person name="Spatafora J.W."/>
            <person name="Henrissat B."/>
            <person name="Nagy L.G."/>
            <person name="Aury J.M."/>
            <person name="Wincker P."/>
            <person name="Grigoriev I.V."/>
            <person name="Bonfante P."/>
            <person name="Martin F.M."/>
        </authorList>
    </citation>
    <scope>NUCLEOTIDE SEQUENCE [LARGE SCALE GENOMIC DNA]</scope>
    <source>
        <strain evidence="1 2">RN42</strain>
    </source>
</reference>
<dbReference type="Proteomes" id="UP000275078">
    <property type="component" value="Unassembled WGS sequence"/>
</dbReference>
<evidence type="ECO:0000313" key="2">
    <source>
        <dbReference type="Proteomes" id="UP000275078"/>
    </source>
</evidence>
<accession>A0A3N4HPW9</accession>
<evidence type="ECO:0000313" key="1">
    <source>
        <dbReference type="EMBL" id="RPA75357.1"/>
    </source>
</evidence>
<dbReference type="AlphaFoldDB" id="A0A3N4HPW9"/>
<organism evidence="1 2">
    <name type="scientific">Ascobolus immersus RN42</name>
    <dbReference type="NCBI Taxonomy" id="1160509"/>
    <lineage>
        <taxon>Eukaryota</taxon>
        <taxon>Fungi</taxon>
        <taxon>Dikarya</taxon>
        <taxon>Ascomycota</taxon>
        <taxon>Pezizomycotina</taxon>
        <taxon>Pezizomycetes</taxon>
        <taxon>Pezizales</taxon>
        <taxon>Ascobolaceae</taxon>
        <taxon>Ascobolus</taxon>
    </lineage>
</organism>
<proteinExistence type="predicted"/>
<name>A0A3N4HPW9_ASCIM</name>
<protein>
    <submittedName>
        <fullName evidence="1">Uncharacterized protein</fullName>
    </submittedName>
</protein>
<dbReference type="EMBL" id="ML119765">
    <property type="protein sequence ID" value="RPA75357.1"/>
    <property type="molecule type" value="Genomic_DNA"/>
</dbReference>
<keyword evidence="2" id="KW-1185">Reference proteome</keyword>
<sequence length="182" mass="20396">MPIDELPARVITAAVQGDEMEALGLGPELDRALSFRVHDEYICRANFADFQCSKYQSVPHRTSHCPLRCHNLKASCVHVGQPHQASPFLRPMFFFLRKRDNARRDNLPTAFDGMTIAVSVPPVVYDVARSRVGYRFGKKKYMSLNCVDIHLMVPRFVRVAPSIAGHVDDNGDLRRLSSTAAG</sequence>